<keyword evidence="3" id="KW-1185">Reference proteome</keyword>
<evidence type="ECO:0000313" key="2">
    <source>
        <dbReference type="EMBL" id="KAH0546573.1"/>
    </source>
</evidence>
<keyword evidence="1" id="KW-0472">Membrane</keyword>
<comment type="caution">
    <text evidence="2">The sequence shown here is derived from an EMBL/GenBank/DDBJ whole genome shotgun (WGS) entry which is preliminary data.</text>
</comment>
<evidence type="ECO:0000313" key="3">
    <source>
        <dbReference type="Proteomes" id="UP000826195"/>
    </source>
</evidence>
<evidence type="ECO:0000256" key="1">
    <source>
        <dbReference type="SAM" id="Phobius"/>
    </source>
</evidence>
<reference evidence="2 3" key="1">
    <citation type="journal article" date="2021" name="J. Hered.">
        <title>A chromosome-level genome assembly of the parasitoid wasp, Cotesia glomerata (Hymenoptera: Braconidae).</title>
        <authorList>
            <person name="Pinto B.J."/>
            <person name="Weis J.J."/>
            <person name="Gamble T."/>
            <person name="Ode P.J."/>
            <person name="Paul R."/>
            <person name="Zaspel J.M."/>
        </authorList>
    </citation>
    <scope>NUCLEOTIDE SEQUENCE [LARGE SCALE GENOMIC DNA]</scope>
    <source>
        <strain evidence="2">CgM1</strain>
    </source>
</reference>
<accession>A0AAV7IB25</accession>
<organism evidence="2 3">
    <name type="scientific">Cotesia glomerata</name>
    <name type="common">Lepidopteran parasitic wasp</name>
    <name type="synonym">Apanteles glomeratus</name>
    <dbReference type="NCBI Taxonomy" id="32391"/>
    <lineage>
        <taxon>Eukaryota</taxon>
        <taxon>Metazoa</taxon>
        <taxon>Ecdysozoa</taxon>
        <taxon>Arthropoda</taxon>
        <taxon>Hexapoda</taxon>
        <taxon>Insecta</taxon>
        <taxon>Pterygota</taxon>
        <taxon>Neoptera</taxon>
        <taxon>Endopterygota</taxon>
        <taxon>Hymenoptera</taxon>
        <taxon>Apocrita</taxon>
        <taxon>Ichneumonoidea</taxon>
        <taxon>Braconidae</taxon>
        <taxon>Microgastrinae</taxon>
        <taxon>Cotesia</taxon>
    </lineage>
</organism>
<keyword evidence="1" id="KW-1133">Transmembrane helix</keyword>
<dbReference type="Proteomes" id="UP000826195">
    <property type="component" value="Unassembled WGS sequence"/>
</dbReference>
<feature type="transmembrane region" description="Helical" evidence="1">
    <location>
        <begin position="281"/>
        <end position="313"/>
    </location>
</feature>
<dbReference type="AlphaFoldDB" id="A0AAV7IB25"/>
<keyword evidence="1" id="KW-0812">Transmembrane</keyword>
<proteinExistence type="predicted"/>
<dbReference type="EMBL" id="JAHXZJ010002237">
    <property type="protein sequence ID" value="KAH0546573.1"/>
    <property type="molecule type" value="Genomic_DNA"/>
</dbReference>
<name>A0AAV7IB25_COTGL</name>
<sequence>MFAFIFWPNEKKTSIIHSTLINKRLEFNCAIVSWGRKFLFAVIIAENDNIDWLESLVVNTNGIITGSEQSCLKKNTCFRTASENMLSNTDICAGKDVVADANCDTHFNFSVGDDGSSNVVAEDDVCPSIGVDASSDAGADVGADIKVDDVDASAIANIIGGANIIADIETENEAGAGSNVGTDIGVEDVGAGADVGANIEVEYNVGALADVSTKADVVADIRAEDDIGADTSAGAGAVIVADIGAEDDFDADVEAKDVVGAEADVGANAGVEDDAVLVLEMVLVVLLVLMLVLVLLQKLILISVLVLELLVLLRYPEISKQAKRNHSTVIEEFIGRREIKADDS</sequence>
<gene>
    <name evidence="2" type="ORF">KQX54_011663</name>
</gene>
<protein>
    <submittedName>
        <fullName evidence="2">Uncharacterized protein</fullName>
    </submittedName>
</protein>